<dbReference type="Proteomes" id="UP000050794">
    <property type="component" value="Unassembled WGS sequence"/>
</dbReference>
<accession>A0A183V4K5</accession>
<evidence type="ECO:0000313" key="2">
    <source>
        <dbReference type="EMBL" id="VDM46996.1"/>
    </source>
</evidence>
<proteinExistence type="predicted"/>
<name>A0A183V4K5_TOXCA</name>
<evidence type="ECO:0000256" key="1">
    <source>
        <dbReference type="SAM" id="Coils"/>
    </source>
</evidence>
<dbReference type="AlphaFoldDB" id="A0A183V4K5"/>
<dbReference type="WBParaSite" id="TCNE_0001567601-mRNA-1">
    <property type="protein sequence ID" value="TCNE_0001567601-mRNA-1"/>
    <property type="gene ID" value="TCNE_0001567601"/>
</dbReference>
<protein>
    <submittedName>
        <fullName evidence="4">Coiled-coil domain-containing protein 176</fullName>
    </submittedName>
</protein>
<keyword evidence="1" id="KW-0175">Coiled coil</keyword>
<reference evidence="4" key="1">
    <citation type="submission" date="2016-06" db="UniProtKB">
        <authorList>
            <consortium name="WormBaseParasite"/>
        </authorList>
    </citation>
    <scope>IDENTIFICATION</scope>
</reference>
<feature type="coiled-coil region" evidence="1">
    <location>
        <begin position="54"/>
        <end position="158"/>
    </location>
</feature>
<organism evidence="3 4">
    <name type="scientific">Toxocara canis</name>
    <name type="common">Canine roundworm</name>
    <dbReference type="NCBI Taxonomy" id="6265"/>
    <lineage>
        <taxon>Eukaryota</taxon>
        <taxon>Metazoa</taxon>
        <taxon>Ecdysozoa</taxon>
        <taxon>Nematoda</taxon>
        <taxon>Chromadorea</taxon>
        <taxon>Rhabditida</taxon>
        <taxon>Spirurina</taxon>
        <taxon>Ascaridomorpha</taxon>
        <taxon>Ascaridoidea</taxon>
        <taxon>Toxocaridae</taxon>
        <taxon>Toxocara</taxon>
    </lineage>
</organism>
<sequence>MRECVKIIAIKIGKWTTENANLMKSLENTKEQLERSIKIHHTWVEQYNAEKRGFEEAKRQLHLITEKHDELKKKIKTHEKRAQHQREMDEKVGCLARKLSDTKRKFGEKLEGLREELRLSREAEKRAVRRSEDDQAQLADIRKQLSNCSLKLQSAQNALNTQMKLSNNKVALAIQRARKGEVMLLQLKLDIGVRVLDEALSDTERNICELEMKRNTYFLVFCVTCYCTDVGNFLWKVKRRVLIEG</sequence>
<keyword evidence="3" id="KW-1185">Reference proteome</keyword>
<reference evidence="2 3" key="2">
    <citation type="submission" date="2018-11" db="EMBL/GenBank/DDBJ databases">
        <authorList>
            <consortium name="Pathogen Informatics"/>
        </authorList>
    </citation>
    <scope>NUCLEOTIDE SEQUENCE [LARGE SCALE GENOMIC DNA]</scope>
</reference>
<gene>
    <name evidence="2" type="ORF">TCNE_LOCUS15675</name>
</gene>
<evidence type="ECO:0000313" key="4">
    <source>
        <dbReference type="WBParaSite" id="TCNE_0001567601-mRNA-1"/>
    </source>
</evidence>
<evidence type="ECO:0000313" key="3">
    <source>
        <dbReference type="Proteomes" id="UP000050794"/>
    </source>
</evidence>
<dbReference type="EMBL" id="UYWY01023023">
    <property type="protein sequence ID" value="VDM46996.1"/>
    <property type="molecule type" value="Genomic_DNA"/>
</dbReference>